<reference evidence="1" key="1">
    <citation type="submission" date="2022-10" db="EMBL/GenBank/DDBJ databases">
        <title>Rhodococcus ferula Z13 complete genome.</title>
        <authorList>
            <person name="Long X."/>
            <person name="Zang M."/>
        </authorList>
    </citation>
    <scope>NUCLEOTIDE SEQUENCE</scope>
    <source>
        <strain evidence="1">Z13</strain>
    </source>
</reference>
<accession>A0ACD4DJH2</accession>
<dbReference type="EMBL" id="CP107551">
    <property type="protein sequence ID" value="UYP20214.1"/>
    <property type="molecule type" value="Genomic_DNA"/>
</dbReference>
<organism evidence="1 2">
    <name type="scientific">Rhodococcus sacchari</name>
    <dbReference type="NCBI Taxonomy" id="2962047"/>
    <lineage>
        <taxon>Bacteria</taxon>
        <taxon>Bacillati</taxon>
        <taxon>Actinomycetota</taxon>
        <taxon>Actinomycetes</taxon>
        <taxon>Mycobacteriales</taxon>
        <taxon>Nocardiaceae</taxon>
        <taxon>Rhodococcus</taxon>
    </lineage>
</organism>
<protein>
    <submittedName>
        <fullName evidence="1">Uncharacterized protein</fullName>
    </submittedName>
</protein>
<name>A0ACD4DJH2_9NOCA</name>
<dbReference type="Proteomes" id="UP001156484">
    <property type="component" value="Chromosome"/>
</dbReference>
<evidence type="ECO:0000313" key="2">
    <source>
        <dbReference type="Proteomes" id="UP001156484"/>
    </source>
</evidence>
<proteinExistence type="predicted"/>
<sequence>MVEAVLGLHARNDEPDAARTGPIARVEDDSGGGGPALGRLLAVATLTPAQAALLATDVVDQLELAHSRGIHPIRLRGHAVRVSESGELSMECTGTAGSWDEVRGAATELLRQITRNCRNADFADRVDEAIAGSSDLVGLARRVRHAAAKEFDPAQVERKRRQIAALVATVEGHARLEDTVADRTDISIPVSPVPPTERHSAPPMGKTWHRKRRRPFRRRGLLALLAALVLVGLGWVAPTAWVELKEGWQTLLGSGEPAMDDRISPVSLPPEAPPPTEPGVAAGPVDIALPGSAGPIKEVTATFANGGCEPGGTCAVRADVGLDPAANIGAVTWNLTVYDRCTGETRPGADITVPVSPGAPEAYGIGIVDLPPGSALAVAAVTTVPVAVASQPVYVPAETATCPPGGSGAGG</sequence>
<keyword evidence="2" id="KW-1185">Reference proteome</keyword>
<gene>
    <name evidence="1" type="ORF">OED52_06685</name>
</gene>
<evidence type="ECO:0000313" key="1">
    <source>
        <dbReference type="EMBL" id="UYP20214.1"/>
    </source>
</evidence>